<keyword evidence="3" id="KW-1185">Reference proteome</keyword>
<protein>
    <submittedName>
        <fullName evidence="2">Uncharacterized protein</fullName>
    </submittedName>
</protein>
<name>A0ABC8RZK9_9AQUA</name>
<evidence type="ECO:0000313" key="2">
    <source>
        <dbReference type="EMBL" id="CAK9150017.1"/>
    </source>
</evidence>
<accession>A0ABC8RZK9</accession>
<evidence type="ECO:0000256" key="1">
    <source>
        <dbReference type="SAM" id="MobiDB-lite"/>
    </source>
</evidence>
<dbReference type="Proteomes" id="UP001642360">
    <property type="component" value="Unassembled WGS sequence"/>
</dbReference>
<feature type="compositionally biased region" description="Polar residues" evidence="1">
    <location>
        <begin position="45"/>
        <end position="68"/>
    </location>
</feature>
<organism evidence="2 3">
    <name type="scientific">Ilex paraguariensis</name>
    <name type="common">yerba mate</name>
    <dbReference type="NCBI Taxonomy" id="185542"/>
    <lineage>
        <taxon>Eukaryota</taxon>
        <taxon>Viridiplantae</taxon>
        <taxon>Streptophyta</taxon>
        <taxon>Embryophyta</taxon>
        <taxon>Tracheophyta</taxon>
        <taxon>Spermatophyta</taxon>
        <taxon>Magnoliopsida</taxon>
        <taxon>eudicotyledons</taxon>
        <taxon>Gunneridae</taxon>
        <taxon>Pentapetalae</taxon>
        <taxon>asterids</taxon>
        <taxon>campanulids</taxon>
        <taxon>Aquifoliales</taxon>
        <taxon>Aquifoliaceae</taxon>
        <taxon>Ilex</taxon>
    </lineage>
</organism>
<dbReference type="AlphaFoldDB" id="A0ABC8RZK9"/>
<dbReference type="EMBL" id="CAUOFW020001970">
    <property type="protein sequence ID" value="CAK9150017.1"/>
    <property type="molecule type" value="Genomic_DNA"/>
</dbReference>
<reference evidence="2 3" key="1">
    <citation type="submission" date="2024-02" db="EMBL/GenBank/DDBJ databases">
        <authorList>
            <person name="Vignale AGUSTIN F."/>
            <person name="Sosa J E."/>
            <person name="Modenutti C."/>
        </authorList>
    </citation>
    <scope>NUCLEOTIDE SEQUENCE [LARGE SCALE GENOMIC DNA]</scope>
</reference>
<sequence length="114" mass="12687">MYQVESPHSKPCPPLFVAHTNAQKHRNGVLPIVVVRSIHIKKTLRSSSTPSPSDQTNDQSSRSKSVHLQNIRKADQLTAQDEASPSCIVRERTQTGREEVPDIGFGLTFSIRLD</sequence>
<gene>
    <name evidence="2" type="ORF">ILEXP_LOCUS18130</name>
</gene>
<feature type="region of interest" description="Disordered" evidence="1">
    <location>
        <begin position="43"/>
        <end position="95"/>
    </location>
</feature>
<proteinExistence type="predicted"/>
<comment type="caution">
    <text evidence="2">The sequence shown here is derived from an EMBL/GenBank/DDBJ whole genome shotgun (WGS) entry which is preliminary data.</text>
</comment>
<evidence type="ECO:0000313" key="3">
    <source>
        <dbReference type="Proteomes" id="UP001642360"/>
    </source>
</evidence>